<dbReference type="EMBL" id="CP011070">
    <property type="protein sequence ID" value="AJW70441.1"/>
    <property type="molecule type" value="Genomic_DNA"/>
</dbReference>
<comment type="similarity">
    <text evidence="2">Belongs to the glutaredoxin family.</text>
</comment>
<evidence type="ECO:0000256" key="4">
    <source>
        <dbReference type="ARBA" id="ARBA00023002"/>
    </source>
</evidence>
<dbReference type="InterPro" id="IPR013766">
    <property type="entry name" value="Thioredoxin_domain"/>
</dbReference>
<dbReference type="STRING" id="1580092.NADRNF5_0747"/>
<dbReference type="AlphaFoldDB" id="A0A0D5C149"/>
<dbReference type="GO" id="GO:0016491">
    <property type="term" value="F:oxidoreductase activity"/>
    <property type="evidence" value="ECO:0007669"/>
    <property type="project" value="UniProtKB-KW"/>
</dbReference>
<reference evidence="9 10" key="2">
    <citation type="journal article" date="2016" name="ISME J.">
        <title>Physiological and genomic characterization of two novel marine thaumarchaeal strains indicates niche differentiation.</title>
        <authorList>
            <person name="Bayer B."/>
            <person name="Vojvoda J."/>
            <person name="Offre P."/>
            <person name="Alves R.J."/>
            <person name="Elisabeth N.H."/>
            <person name="Garcia J.A."/>
            <person name="Volland J.M."/>
            <person name="Srivastava A."/>
            <person name="Schleper C."/>
            <person name="Herndl G.J."/>
        </authorList>
    </citation>
    <scope>NUCLEOTIDE SEQUENCE [LARGE SCALE GENOMIC DNA]</scope>
    <source>
        <strain evidence="9 10">NF5</strain>
    </source>
</reference>
<accession>A0A0D5C149</accession>
<organism evidence="9 10">
    <name type="scientific">Nitrosopumilus adriaticus</name>
    <dbReference type="NCBI Taxonomy" id="1580092"/>
    <lineage>
        <taxon>Archaea</taxon>
        <taxon>Nitrososphaerota</taxon>
        <taxon>Nitrososphaeria</taxon>
        <taxon>Nitrosopumilales</taxon>
        <taxon>Nitrosopumilaceae</taxon>
        <taxon>Nitrosopumilus</taxon>
    </lineage>
</organism>
<dbReference type="KEGG" id="nin:NADRNF5_0747"/>
<evidence type="ECO:0000313" key="9">
    <source>
        <dbReference type="EMBL" id="AJW70441.1"/>
    </source>
</evidence>
<sequence length="273" mass="30586">MSLIKMSSEDVESNQNHNDHRLVRKSTFNGLIIGFITIVGIAAFFAGSYVSELNSNQITEEDLDDAIAKLELKLLQNQLPTKQPTPTVKISADNDPIIGNPDAPITIIEFSDFQCPFCARFHIQTLPLILEEYIEKGKVKLVFRDFPIQSIHPNALPASVAAECANEQGKFREMHDMLFDNQNQWNKLETSDVLSLFSNYALEIQLDKGIFDSCLTSGKYIEEIRKDLDDGRDYGVSGTPGFFVGNDQIGYVEIKGAQPFESFKKIIDAQLEA</sequence>
<dbReference type="PROSITE" id="PS51352">
    <property type="entry name" value="THIOREDOXIN_2"/>
    <property type="match status" value="1"/>
</dbReference>
<dbReference type="SUPFAM" id="SSF52833">
    <property type="entry name" value="Thioredoxin-like"/>
    <property type="match status" value="1"/>
</dbReference>
<name>A0A0D5C149_9ARCH</name>
<reference evidence="10" key="1">
    <citation type="submission" date="2015-03" db="EMBL/GenBank/DDBJ databases">
        <title>Characterization of two novel Thaumarchaeota isolated from the Northern Adriatic Sea.</title>
        <authorList>
            <person name="Bayer B."/>
            <person name="Vojvoda J."/>
            <person name="Offre P."/>
            <person name="Srivastava A."/>
            <person name="Elisabeth N."/>
            <person name="Garcia J.A.L."/>
            <person name="Schleper C."/>
            <person name="Herndl G.J."/>
        </authorList>
    </citation>
    <scope>NUCLEOTIDE SEQUENCE [LARGE SCALE GENOMIC DNA]</scope>
    <source>
        <strain evidence="10">NF5</strain>
    </source>
</reference>
<keyword evidence="4" id="KW-0560">Oxidoreductase</keyword>
<protein>
    <submittedName>
        <fullName evidence="9">DSBA oxidoreductase</fullName>
    </submittedName>
</protein>
<dbReference type="Gene3D" id="3.40.30.10">
    <property type="entry name" value="Glutaredoxin"/>
    <property type="match status" value="1"/>
</dbReference>
<evidence type="ECO:0000256" key="7">
    <source>
        <dbReference type="SAM" id="Phobius"/>
    </source>
</evidence>
<evidence type="ECO:0000313" key="10">
    <source>
        <dbReference type="Proteomes" id="UP000032408"/>
    </source>
</evidence>
<keyword evidence="5" id="KW-1015">Disulfide bond</keyword>
<dbReference type="Pfam" id="PF13462">
    <property type="entry name" value="Thioredoxin_4"/>
    <property type="match status" value="1"/>
</dbReference>
<keyword evidence="7" id="KW-0812">Transmembrane</keyword>
<feature type="domain" description="Thioredoxin" evidence="8">
    <location>
        <begin position="77"/>
        <end position="272"/>
    </location>
</feature>
<evidence type="ECO:0000256" key="6">
    <source>
        <dbReference type="ARBA" id="ARBA00023284"/>
    </source>
</evidence>
<dbReference type="InterPro" id="IPR012336">
    <property type="entry name" value="Thioredoxin-like_fold"/>
</dbReference>
<dbReference type="HOGENOM" id="CLU_000288_47_1_2"/>
<evidence type="ECO:0000256" key="1">
    <source>
        <dbReference type="ARBA" id="ARBA00005791"/>
    </source>
</evidence>
<evidence type="ECO:0000259" key="8">
    <source>
        <dbReference type="PROSITE" id="PS51352"/>
    </source>
</evidence>
<dbReference type="Proteomes" id="UP000032408">
    <property type="component" value="Chromosome"/>
</dbReference>
<keyword evidence="3" id="KW-0732">Signal</keyword>
<keyword evidence="7" id="KW-0472">Membrane</keyword>
<gene>
    <name evidence="9" type="ORF">NADRNF5_0747</name>
</gene>
<evidence type="ECO:0000256" key="5">
    <source>
        <dbReference type="ARBA" id="ARBA00023157"/>
    </source>
</evidence>
<evidence type="ECO:0000256" key="2">
    <source>
        <dbReference type="ARBA" id="ARBA00007787"/>
    </source>
</evidence>
<evidence type="ECO:0000256" key="3">
    <source>
        <dbReference type="ARBA" id="ARBA00022729"/>
    </source>
</evidence>
<proteinExistence type="inferred from homology"/>
<dbReference type="InterPro" id="IPR036249">
    <property type="entry name" value="Thioredoxin-like_sf"/>
</dbReference>
<dbReference type="PANTHER" id="PTHR13887">
    <property type="entry name" value="GLUTATHIONE S-TRANSFERASE KAPPA"/>
    <property type="match status" value="1"/>
</dbReference>
<keyword evidence="10" id="KW-1185">Reference proteome</keyword>
<feature type="transmembrane region" description="Helical" evidence="7">
    <location>
        <begin position="28"/>
        <end position="50"/>
    </location>
</feature>
<keyword evidence="6" id="KW-0676">Redox-active center</keyword>
<keyword evidence="7" id="KW-1133">Transmembrane helix</keyword>
<comment type="similarity">
    <text evidence="1">Belongs to the thioredoxin family. DsbA subfamily.</text>
</comment>
<dbReference type="PANTHER" id="PTHR13887:SF14">
    <property type="entry name" value="DISULFIDE BOND FORMATION PROTEIN D"/>
    <property type="match status" value="1"/>
</dbReference>